<dbReference type="PROSITE" id="PS51257">
    <property type="entry name" value="PROKAR_LIPOPROTEIN"/>
    <property type="match status" value="1"/>
</dbReference>
<evidence type="ECO:0000256" key="4">
    <source>
        <dbReference type="RuleBase" id="RU367119"/>
    </source>
</evidence>
<evidence type="ECO:0000256" key="1">
    <source>
        <dbReference type="ARBA" id="ARBA00008725"/>
    </source>
</evidence>
<name>A0ABS3WYC7_9ACTN</name>
<dbReference type="InterPro" id="IPR011862">
    <property type="entry name" value="Phos-bd"/>
</dbReference>
<dbReference type="Pfam" id="PF12849">
    <property type="entry name" value="PBP_like_2"/>
    <property type="match status" value="1"/>
</dbReference>
<keyword evidence="2 4" id="KW-0813">Transport</keyword>
<sequence length="324" mass="34703">MDASRRPRAIIGGTVPALVGALALSACGVTDVWRGSAVEEKLVGSVRVDGSSTVAPLSKAAAQFYGYKQPDVRVTVETSGTGGGFKKFCSGATDVADASRVIKDTEKAACEENNVRYDELAVANDALTVVVNKNVHWVDCLSTAQLKKIWEPGSEIDSWQQVDPKYPDVPLKLFGPDTESGTFDYFTEAVTGKAGASRTDYRDAVNDNDTARGVAENRGGMGYFGFSYFEENESSLKSLMIDSGDGCVVPSASSVQDGSYKPLSRPLFIYPAAKALKRPEVEGFVEYFVGHHAQIAASTRFIPLSSEQEDKLKADLKKLKAAAG</sequence>
<dbReference type="CDD" id="cd13654">
    <property type="entry name" value="PBP2_phosphate_like_2"/>
    <property type="match status" value="1"/>
</dbReference>
<dbReference type="NCBIfam" id="TIGR02136">
    <property type="entry name" value="ptsS_2"/>
    <property type="match status" value="1"/>
</dbReference>
<evidence type="ECO:0000313" key="6">
    <source>
        <dbReference type="EMBL" id="MBO8188134.1"/>
    </source>
</evidence>
<evidence type="ECO:0000313" key="7">
    <source>
        <dbReference type="Proteomes" id="UP001518976"/>
    </source>
</evidence>
<evidence type="ECO:0000256" key="3">
    <source>
        <dbReference type="ARBA" id="ARBA00022729"/>
    </source>
</evidence>
<dbReference type="EMBL" id="JAFFZN010000021">
    <property type="protein sequence ID" value="MBO8188134.1"/>
    <property type="molecule type" value="Genomic_DNA"/>
</dbReference>
<dbReference type="RefSeq" id="WP_209266937.1">
    <property type="nucleotide sequence ID" value="NZ_JAFFZN010000021.1"/>
</dbReference>
<comment type="function">
    <text evidence="4">Involved in the system for phosphate transport across the cytoplasmic membrane.</text>
</comment>
<dbReference type="InterPro" id="IPR050811">
    <property type="entry name" value="Phosphate_ABC_transporter"/>
</dbReference>
<keyword evidence="4" id="KW-0592">Phosphate transport</keyword>
<comment type="similarity">
    <text evidence="1 4">Belongs to the PstS family.</text>
</comment>
<dbReference type="Gene3D" id="3.40.190.10">
    <property type="entry name" value="Periplasmic binding protein-like II"/>
    <property type="match status" value="2"/>
</dbReference>
<feature type="domain" description="PBP" evidence="5">
    <location>
        <begin position="38"/>
        <end position="289"/>
    </location>
</feature>
<proteinExistence type="inferred from homology"/>
<reference evidence="6 7" key="1">
    <citation type="submission" date="2021-02" db="EMBL/GenBank/DDBJ databases">
        <title>Streptomyces spirodelae sp. nov., isolated from duckweed.</title>
        <authorList>
            <person name="Saimee Y."/>
            <person name="Duangmal K."/>
        </authorList>
    </citation>
    <scope>NUCLEOTIDE SEQUENCE [LARGE SCALE GENOMIC DNA]</scope>
    <source>
        <strain evidence="6 7">DW4-2</strain>
    </source>
</reference>
<keyword evidence="3" id="KW-0732">Signal</keyword>
<dbReference type="PANTHER" id="PTHR30570:SF1">
    <property type="entry name" value="PHOSPHATE-BINDING PROTEIN PSTS"/>
    <property type="match status" value="1"/>
</dbReference>
<gene>
    <name evidence="6" type="ORF">JW592_22075</name>
</gene>
<dbReference type="InterPro" id="IPR024370">
    <property type="entry name" value="PBP_domain"/>
</dbReference>
<evidence type="ECO:0000259" key="5">
    <source>
        <dbReference type="Pfam" id="PF12849"/>
    </source>
</evidence>
<dbReference type="SUPFAM" id="SSF53850">
    <property type="entry name" value="Periplasmic binding protein-like II"/>
    <property type="match status" value="1"/>
</dbReference>
<accession>A0ABS3WYC7</accession>
<protein>
    <recommendedName>
        <fullName evidence="4">Phosphate-binding protein</fullName>
    </recommendedName>
</protein>
<dbReference type="Proteomes" id="UP001518976">
    <property type="component" value="Unassembled WGS sequence"/>
</dbReference>
<organism evidence="6 7">
    <name type="scientific">Streptomyces spirodelae</name>
    <dbReference type="NCBI Taxonomy" id="2812904"/>
    <lineage>
        <taxon>Bacteria</taxon>
        <taxon>Bacillati</taxon>
        <taxon>Actinomycetota</taxon>
        <taxon>Actinomycetes</taxon>
        <taxon>Kitasatosporales</taxon>
        <taxon>Streptomycetaceae</taxon>
        <taxon>Streptomyces</taxon>
    </lineage>
</organism>
<evidence type="ECO:0000256" key="2">
    <source>
        <dbReference type="ARBA" id="ARBA00022448"/>
    </source>
</evidence>
<dbReference type="PANTHER" id="PTHR30570">
    <property type="entry name" value="PERIPLASMIC PHOSPHATE BINDING COMPONENT OF PHOSPHATE ABC TRANSPORTER"/>
    <property type="match status" value="1"/>
</dbReference>
<keyword evidence="7" id="KW-1185">Reference proteome</keyword>
<comment type="caution">
    <text evidence="6">The sequence shown here is derived from an EMBL/GenBank/DDBJ whole genome shotgun (WGS) entry which is preliminary data.</text>
</comment>